<evidence type="ECO:0000313" key="1">
    <source>
        <dbReference type="EMBL" id="DAD55912.1"/>
    </source>
</evidence>
<protein>
    <submittedName>
        <fullName evidence="1">Uncharacterized protein</fullName>
    </submittedName>
</protein>
<reference evidence="1" key="1">
    <citation type="journal article" date="2021" name="Proc. Natl. Acad. Sci. U.S.A.">
        <title>A Catalog of Tens of Thousands of Viruses from Human Metagenomes Reveals Hidden Associations with Chronic Diseases.</title>
        <authorList>
            <person name="Tisza M.J."/>
            <person name="Buck C.B."/>
        </authorList>
    </citation>
    <scope>NUCLEOTIDE SEQUENCE</scope>
    <source>
        <strain evidence="1">CtOZu12</strain>
    </source>
</reference>
<organism evidence="1">
    <name type="scientific">Bacteriophage sp</name>
    <dbReference type="NCBI Taxonomy" id="38018"/>
    <lineage>
        <taxon>Viruses</taxon>
    </lineage>
</organism>
<name>A0A8D9PEV7_9VIRU</name>
<dbReference type="EMBL" id="BK029940">
    <property type="protein sequence ID" value="DAD55912.1"/>
    <property type="molecule type" value="Genomic_DNA"/>
</dbReference>
<sequence>MNFCNQYNRFVRFVGDILITDPCYIIREDRKMNYNTYPKMEDYYSKHKIIGDGHKGYPTPDMYEDVIYIEMKKPLRIYDLPESHRTPEREAKLVDAYETWIRGTRTKDPNIRVIPLSPTYETENEAYNKAVTKWETEQEDDWGKCCCGEAMEKLGLNTFIVCDTIYGDWSCTVRNSLTKEKMGEFCADSGQVGVFLMDEVLEYNPNLNLPKHCATIIKNFDGHVRVNKKNNGKYTYDGKEYDDIVAEVEGVSKTLNFKSAQTGF</sequence>
<proteinExistence type="predicted"/>
<accession>A0A8D9PEV7</accession>